<organism evidence="2 3">
    <name type="scientific">Paenibacillus psychroresistens</name>
    <dbReference type="NCBI Taxonomy" id="1778678"/>
    <lineage>
        <taxon>Bacteria</taxon>
        <taxon>Bacillati</taxon>
        <taxon>Bacillota</taxon>
        <taxon>Bacilli</taxon>
        <taxon>Bacillales</taxon>
        <taxon>Paenibacillaceae</taxon>
        <taxon>Paenibacillus</taxon>
    </lineage>
</organism>
<reference evidence="3" key="1">
    <citation type="submission" date="2018-11" db="EMBL/GenBank/DDBJ databases">
        <title>Complete genome sequence of Paenibacillus sp. ML311-T8.</title>
        <authorList>
            <person name="Nam Y.-D."/>
            <person name="Kang J."/>
            <person name="Chung W.-H."/>
            <person name="Park Y.S."/>
        </authorList>
    </citation>
    <scope>NUCLEOTIDE SEQUENCE [LARGE SCALE GENOMIC DNA]</scope>
    <source>
        <strain evidence="3">ML311-T8</strain>
    </source>
</reference>
<dbReference type="OrthoDB" id="9770306at2"/>
<evidence type="ECO:0000313" key="2">
    <source>
        <dbReference type="EMBL" id="QGQ98062.1"/>
    </source>
</evidence>
<dbReference type="AlphaFoldDB" id="A0A6B8RQS4"/>
<dbReference type="GO" id="GO:0005829">
    <property type="term" value="C:cytosol"/>
    <property type="evidence" value="ECO:0007669"/>
    <property type="project" value="TreeGrafter"/>
</dbReference>
<keyword evidence="3" id="KW-1185">Reference proteome</keyword>
<dbReference type="RefSeq" id="WP_155703156.1">
    <property type="nucleotide sequence ID" value="NZ_CP034235.1"/>
</dbReference>
<evidence type="ECO:0000259" key="1">
    <source>
        <dbReference type="Pfam" id="PF02754"/>
    </source>
</evidence>
<proteinExistence type="predicted"/>
<accession>A0A6B8RQS4</accession>
<gene>
    <name evidence="2" type="ORF">EHS13_25805</name>
</gene>
<dbReference type="InterPro" id="IPR004017">
    <property type="entry name" value="Cys_rich_dom"/>
</dbReference>
<dbReference type="KEGG" id="ppsc:EHS13_25805"/>
<dbReference type="Proteomes" id="UP000426246">
    <property type="component" value="Chromosome"/>
</dbReference>
<name>A0A6B8RQS4_9BACL</name>
<dbReference type="PANTHER" id="PTHR30296:SF0">
    <property type="entry name" value="LACTATE UTILIZATION PROTEIN A"/>
    <property type="match status" value="1"/>
</dbReference>
<dbReference type="Pfam" id="PF02754">
    <property type="entry name" value="CCG"/>
    <property type="match status" value="2"/>
</dbReference>
<feature type="domain" description="Cysteine-rich" evidence="1">
    <location>
        <begin position="7"/>
        <end position="88"/>
    </location>
</feature>
<evidence type="ECO:0000313" key="3">
    <source>
        <dbReference type="Proteomes" id="UP000426246"/>
    </source>
</evidence>
<dbReference type="EMBL" id="CP034235">
    <property type="protein sequence ID" value="QGQ98062.1"/>
    <property type="molecule type" value="Genomic_DNA"/>
</dbReference>
<protein>
    <submittedName>
        <fullName evidence="2">(Fe-S)-binding protein</fullName>
    </submittedName>
</protein>
<dbReference type="PANTHER" id="PTHR30296">
    <property type="entry name" value="UNCHARACTERIZED PROTEIN YKGE"/>
    <property type="match status" value="1"/>
</dbReference>
<feature type="domain" description="Cysteine-rich" evidence="1">
    <location>
        <begin position="135"/>
        <end position="220"/>
    </location>
</feature>
<dbReference type="GO" id="GO:0016491">
    <property type="term" value="F:oxidoreductase activity"/>
    <property type="evidence" value="ECO:0007669"/>
    <property type="project" value="UniProtKB-ARBA"/>
</dbReference>
<sequence>MLEDKRVALFVTCLVDSLSPDIGFAVLDVFNKLNIKLEVPMKQMCCGQPGYNVGYQKDSAKVALALYKEFKEYDYIVSPSGSCVSMIRNFYPDLLKSHLKKAEIEAFAEKFYELSEFIVDIAGIEQISGKLEKQVTYHSSCHMTRGLGAKSQALSLMSGIEGLELIPLPCGEECCGFGGMFSVKLPEMSTAMVDEKIKHISATGASTVISGDYSCLMNIQGRMNRTQKNIAAEHYIQTIAQGIAYEN</sequence>